<accession>A0A086JEV2</accession>
<dbReference type="AlphaFoldDB" id="A0A086JEV2"/>
<dbReference type="Pfam" id="PF08148">
    <property type="entry name" value="DSHCT"/>
    <property type="match status" value="1"/>
</dbReference>
<dbReference type="Gene3D" id="1.10.3380.30">
    <property type="match status" value="1"/>
</dbReference>
<dbReference type="EMBL" id="AEYH02003175">
    <property type="protein sequence ID" value="KFG30670.1"/>
    <property type="molecule type" value="Genomic_DNA"/>
</dbReference>
<keyword evidence="2" id="KW-0347">Helicase</keyword>
<evidence type="ECO:0000259" key="1">
    <source>
        <dbReference type="SMART" id="SM01142"/>
    </source>
</evidence>
<dbReference type="VEuPathDB" id="ToxoDB:TGFOU_407090"/>
<feature type="non-terminal residue" evidence="2">
    <location>
        <position position="1"/>
    </location>
</feature>
<dbReference type="SMART" id="SM01142">
    <property type="entry name" value="DSHCT"/>
    <property type="match status" value="1"/>
</dbReference>
<keyword evidence="2" id="KW-0067">ATP-binding</keyword>
<evidence type="ECO:0000313" key="2">
    <source>
        <dbReference type="EMBL" id="KFG30670.1"/>
    </source>
</evidence>
<proteinExistence type="predicted"/>
<comment type="caution">
    <text evidence="2">The sequence shown here is derived from an EMBL/GenBank/DDBJ whole genome shotgun (WGS) entry which is preliminary data.</text>
</comment>
<dbReference type="GO" id="GO:0004386">
    <property type="term" value="F:helicase activity"/>
    <property type="evidence" value="ECO:0007669"/>
    <property type="project" value="UniProtKB-KW"/>
</dbReference>
<evidence type="ECO:0000313" key="3">
    <source>
        <dbReference type="Proteomes" id="UP000028838"/>
    </source>
</evidence>
<keyword evidence="2" id="KW-0378">Hydrolase</keyword>
<feature type="domain" description="ATP-dependent RNA helicase Ski2/MTR4 C-terminal" evidence="1">
    <location>
        <begin position="4"/>
        <end position="61"/>
    </location>
</feature>
<organism evidence="2 3">
    <name type="scientific">Toxoplasma gondii FOU</name>
    <dbReference type="NCBI Taxonomy" id="943167"/>
    <lineage>
        <taxon>Eukaryota</taxon>
        <taxon>Sar</taxon>
        <taxon>Alveolata</taxon>
        <taxon>Apicomplexa</taxon>
        <taxon>Conoidasida</taxon>
        <taxon>Coccidia</taxon>
        <taxon>Eucoccidiorida</taxon>
        <taxon>Eimeriorina</taxon>
        <taxon>Sarcocystidae</taxon>
        <taxon>Toxoplasma</taxon>
    </lineage>
</organism>
<gene>
    <name evidence="2" type="ORF">TGFOU_407090</name>
</gene>
<sequence>LFFVFLLQEGSIVRAILRLDELLRKIRQAAILIGDPDLGAKLQQTSDRIRRDIVFAMSLYLQ</sequence>
<protein>
    <submittedName>
        <fullName evidence="2">Putative DEAD/DEAH box RNA helicase</fullName>
    </submittedName>
</protein>
<dbReference type="InterPro" id="IPR012961">
    <property type="entry name" value="Ski2/MTR4_C"/>
</dbReference>
<name>A0A086JEV2_TOXGO</name>
<keyword evidence="2" id="KW-0547">Nucleotide-binding</keyword>
<dbReference type="Proteomes" id="UP000028838">
    <property type="component" value="Unassembled WGS sequence"/>
</dbReference>
<reference evidence="2 3" key="1">
    <citation type="submission" date="2014-07" db="EMBL/GenBank/DDBJ databases">
        <authorList>
            <person name="Sibley D."/>
            <person name="Venepally P."/>
            <person name="Karamycheva S."/>
            <person name="Hadjithomas M."/>
            <person name="Khan A."/>
            <person name="Brunk B."/>
            <person name="Roos D."/>
            <person name="Caler E."/>
            <person name="Lorenzi H."/>
        </authorList>
    </citation>
    <scope>NUCLEOTIDE SEQUENCE [LARGE SCALE GENOMIC DNA]</scope>
    <source>
        <strain evidence="2 3">FOU</strain>
    </source>
</reference>